<dbReference type="Pfam" id="PF00672">
    <property type="entry name" value="HAMP"/>
    <property type="match status" value="1"/>
</dbReference>
<dbReference type="CDD" id="cd00082">
    <property type="entry name" value="HisKA"/>
    <property type="match status" value="1"/>
</dbReference>
<dbReference type="InterPro" id="IPR004358">
    <property type="entry name" value="Sig_transdc_His_kin-like_C"/>
</dbReference>
<dbReference type="GO" id="GO:0009927">
    <property type="term" value="F:histidine phosphotransfer kinase activity"/>
    <property type="evidence" value="ECO:0007669"/>
    <property type="project" value="TreeGrafter"/>
</dbReference>
<keyword evidence="24" id="KW-1185">Reference proteome</keyword>
<dbReference type="CDD" id="cd00088">
    <property type="entry name" value="HPT"/>
    <property type="match status" value="1"/>
</dbReference>
<dbReference type="GO" id="GO:0005886">
    <property type="term" value="C:plasma membrane"/>
    <property type="evidence" value="ECO:0007669"/>
    <property type="project" value="UniProtKB-SubCell"/>
</dbReference>
<dbReference type="Gene3D" id="6.10.340.10">
    <property type="match status" value="1"/>
</dbReference>
<dbReference type="GO" id="GO:0005524">
    <property type="term" value="F:ATP binding"/>
    <property type="evidence" value="ECO:0007669"/>
    <property type="project" value="UniProtKB-KW"/>
</dbReference>
<dbReference type="OrthoDB" id="9810730at2"/>
<dbReference type="Gene3D" id="1.20.120.160">
    <property type="entry name" value="HPT domain"/>
    <property type="match status" value="1"/>
</dbReference>
<keyword evidence="9" id="KW-0547">Nucleotide-binding</keyword>
<evidence type="ECO:0000259" key="21">
    <source>
        <dbReference type="PROSITE" id="PS50885"/>
    </source>
</evidence>
<dbReference type="InterPro" id="IPR003661">
    <property type="entry name" value="HisK_dim/P_dom"/>
</dbReference>
<keyword evidence="7" id="KW-0808">Transferase</keyword>
<evidence type="ECO:0000256" key="2">
    <source>
        <dbReference type="ARBA" id="ARBA00004429"/>
    </source>
</evidence>
<dbReference type="EMBL" id="NKHF01000052">
    <property type="protein sequence ID" value="PCK31511.1"/>
    <property type="molecule type" value="Genomic_DNA"/>
</dbReference>
<evidence type="ECO:0000256" key="13">
    <source>
        <dbReference type="ARBA" id="ARBA00023012"/>
    </source>
</evidence>
<dbReference type="SUPFAM" id="SSF47384">
    <property type="entry name" value="Homodimeric domain of signal transducing histidine kinase"/>
    <property type="match status" value="1"/>
</dbReference>
<dbReference type="SUPFAM" id="SSF52172">
    <property type="entry name" value="CheY-like"/>
    <property type="match status" value="1"/>
</dbReference>
<dbReference type="GO" id="GO:0000155">
    <property type="term" value="F:phosphorelay sensor kinase activity"/>
    <property type="evidence" value="ECO:0007669"/>
    <property type="project" value="InterPro"/>
</dbReference>
<evidence type="ECO:0000313" key="23">
    <source>
        <dbReference type="EMBL" id="PCK31511.1"/>
    </source>
</evidence>
<dbReference type="InterPro" id="IPR011006">
    <property type="entry name" value="CheY-like_superfamily"/>
</dbReference>
<name>A0A2A5JQG9_PSEO7</name>
<evidence type="ECO:0000256" key="3">
    <source>
        <dbReference type="ARBA" id="ARBA00012438"/>
    </source>
</evidence>
<evidence type="ECO:0000256" key="1">
    <source>
        <dbReference type="ARBA" id="ARBA00000085"/>
    </source>
</evidence>
<dbReference type="CDD" id="cd06225">
    <property type="entry name" value="HAMP"/>
    <property type="match status" value="1"/>
</dbReference>
<evidence type="ECO:0000256" key="5">
    <source>
        <dbReference type="ARBA" id="ARBA00022519"/>
    </source>
</evidence>
<dbReference type="InterPro" id="IPR036097">
    <property type="entry name" value="HisK_dim/P_sf"/>
</dbReference>
<dbReference type="SUPFAM" id="SSF47226">
    <property type="entry name" value="Histidine-containing phosphotransfer domain, HPT domain"/>
    <property type="match status" value="1"/>
</dbReference>
<feature type="domain" description="HPt" evidence="22">
    <location>
        <begin position="794"/>
        <end position="891"/>
    </location>
</feature>
<dbReference type="InterPro" id="IPR001789">
    <property type="entry name" value="Sig_transdc_resp-reg_receiver"/>
</dbReference>
<dbReference type="SMART" id="SM00388">
    <property type="entry name" value="HisKA"/>
    <property type="match status" value="1"/>
</dbReference>
<keyword evidence="10 23" id="KW-0418">Kinase</keyword>
<proteinExistence type="predicted"/>
<dbReference type="SMART" id="SM00448">
    <property type="entry name" value="REC"/>
    <property type="match status" value="1"/>
</dbReference>
<keyword evidence="11" id="KW-0067">ATP-binding</keyword>
<dbReference type="PROSITE" id="PS50110">
    <property type="entry name" value="RESPONSE_REGULATORY"/>
    <property type="match status" value="1"/>
</dbReference>
<feature type="domain" description="Response regulatory" evidence="20">
    <location>
        <begin position="665"/>
        <end position="779"/>
    </location>
</feature>
<dbReference type="Pfam" id="PF00072">
    <property type="entry name" value="Response_reg"/>
    <property type="match status" value="1"/>
</dbReference>
<feature type="domain" description="HAMP" evidence="21">
    <location>
        <begin position="315"/>
        <end position="367"/>
    </location>
</feature>
<dbReference type="PRINTS" id="PR00344">
    <property type="entry name" value="BCTRLSENSOR"/>
</dbReference>
<feature type="modified residue" description="4-aspartylphosphate" evidence="16">
    <location>
        <position position="714"/>
    </location>
</feature>
<dbReference type="PROSITE" id="PS50885">
    <property type="entry name" value="HAMP"/>
    <property type="match status" value="1"/>
</dbReference>
<reference evidence="24" key="1">
    <citation type="journal article" date="2019" name="Genome Announc.">
        <title>Draft Genome Sequence of Pseudoalteromonas piscicida Strain 36Y ROTHPW, an Hypersaline Seawater Isolate from the South Coast of Sonora, Mexico.</title>
        <authorList>
            <person name="Sanchez-Diaz R."/>
            <person name="Molina-Garza Z.J."/>
            <person name="Cruz-Suarez L.E."/>
            <person name="Selvin J."/>
            <person name="Kiran G.S."/>
            <person name="Ibarra-Gamez J.C."/>
            <person name="Gomez-Gil B."/>
            <person name="Galaviz-Silva L."/>
        </authorList>
    </citation>
    <scope>NUCLEOTIDE SEQUENCE [LARGE SCALE GENOMIC DNA]</scope>
    <source>
        <strain evidence="24">36Y_RITHPW</strain>
    </source>
</reference>
<dbReference type="SUPFAM" id="SSF55874">
    <property type="entry name" value="ATPase domain of HSP90 chaperone/DNA topoisomerase II/histidine kinase"/>
    <property type="match status" value="1"/>
</dbReference>
<keyword evidence="5" id="KW-0997">Cell inner membrane</keyword>
<protein>
    <recommendedName>
        <fullName evidence="3">histidine kinase</fullName>
        <ecNumber evidence="3">2.7.13.3</ecNumber>
    </recommendedName>
</protein>
<dbReference type="InterPro" id="IPR029151">
    <property type="entry name" value="Sensor-like_sf"/>
</dbReference>
<dbReference type="PROSITE" id="PS50109">
    <property type="entry name" value="HIS_KIN"/>
    <property type="match status" value="1"/>
</dbReference>
<comment type="caution">
    <text evidence="23">The sequence shown here is derived from an EMBL/GenBank/DDBJ whole genome shotgun (WGS) entry which is preliminary data.</text>
</comment>
<evidence type="ECO:0000256" key="14">
    <source>
        <dbReference type="ARBA" id="ARBA00023136"/>
    </source>
</evidence>
<feature type="transmembrane region" description="Helical" evidence="18">
    <location>
        <begin position="290"/>
        <end position="313"/>
    </location>
</feature>
<keyword evidence="13" id="KW-0902">Two-component regulatory system</keyword>
<accession>A0A2A5JQG9</accession>
<dbReference type="InterPro" id="IPR003594">
    <property type="entry name" value="HATPase_dom"/>
</dbReference>
<comment type="subcellular location">
    <subcellularLocation>
        <location evidence="2">Cell inner membrane</location>
        <topology evidence="2">Multi-pass membrane protein</topology>
    </subcellularLocation>
</comment>
<evidence type="ECO:0000256" key="8">
    <source>
        <dbReference type="ARBA" id="ARBA00022692"/>
    </source>
</evidence>
<dbReference type="SMART" id="SM00304">
    <property type="entry name" value="HAMP"/>
    <property type="match status" value="1"/>
</dbReference>
<evidence type="ECO:0000259" key="19">
    <source>
        <dbReference type="PROSITE" id="PS50109"/>
    </source>
</evidence>
<evidence type="ECO:0000256" key="6">
    <source>
        <dbReference type="ARBA" id="ARBA00022553"/>
    </source>
</evidence>
<evidence type="ECO:0000256" key="17">
    <source>
        <dbReference type="SAM" id="Coils"/>
    </source>
</evidence>
<feature type="modified residue" description="Phosphohistidine" evidence="15">
    <location>
        <position position="833"/>
    </location>
</feature>
<evidence type="ECO:0000313" key="24">
    <source>
        <dbReference type="Proteomes" id="UP000228621"/>
    </source>
</evidence>
<dbReference type="SMART" id="SM00387">
    <property type="entry name" value="HATPase_c"/>
    <property type="match status" value="1"/>
</dbReference>
<dbReference type="FunFam" id="1.10.287.130:FF:000004">
    <property type="entry name" value="Ethylene receptor 1"/>
    <property type="match status" value="1"/>
</dbReference>
<gene>
    <name evidence="23" type="ORF">CEX98_11695</name>
</gene>
<keyword evidence="6 16" id="KW-0597">Phosphoprotein</keyword>
<organism evidence="23 24">
    <name type="scientific">Pseudoalteromonas piscicida</name>
    <dbReference type="NCBI Taxonomy" id="43662"/>
    <lineage>
        <taxon>Bacteria</taxon>
        <taxon>Pseudomonadati</taxon>
        <taxon>Pseudomonadota</taxon>
        <taxon>Gammaproteobacteria</taxon>
        <taxon>Alteromonadales</taxon>
        <taxon>Pseudoalteromonadaceae</taxon>
        <taxon>Pseudoalteromonas</taxon>
    </lineage>
</organism>
<dbReference type="InterPro" id="IPR008207">
    <property type="entry name" value="Sig_transdc_His_kin_Hpt_dom"/>
</dbReference>
<dbReference type="Proteomes" id="UP000228621">
    <property type="component" value="Unassembled WGS sequence"/>
</dbReference>
<dbReference type="SUPFAM" id="SSF103190">
    <property type="entry name" value="Sensory domain-like"/>
    <property type="match status" value="1"/>
</dbReference>
<dbReference type="InterPro" id="IPR005467">
    <property type="entry name" value="His_kinase_dom"/>
</dbReference>
<dbReference type="SUPFAM" id="SSF158472">
    <property type="entry name" value="HAMP domain-like"/>
    <property type="match status" value="1"/>
</dbReference>
<feature type="coiled-coil region" evidence="17">
    <location>
        <begin position="362"/>
        <end position="407"/>
    </location>
</feature>
<dbReference type="Gene3D" id="3.30.565.10">
    <property type="entry name" value="Histidine kinase-like ATPase, C-terminal domain"/>
    <property type="match status" value="1"/>
</dbReference>
<dbReference type="PROSITE" id="PS50894">
    <property type="entry name" value="HPT"/>
    <property type="match status" value="1"/>
</dbReference>
<evidence type="ECO:0000259" key="20">
    <source>
        <dbReference type="PROSITE" id="PS50110"/>
    </source>
</evidence>
<keyword evidence="14 18" id="KW-0472">Membrane</keyword>
<dbReference type="EC" id="2.7.13.3" evidence="3"/>
<evidence type="ECO:0000256" key="4">
    <source>
        <dbReference type="ARBA" id="ARBA00022475"/>
    </source>
</evidence>
<dbReference type="SMART" id="SM00073">
    <property type="entry name" value="HPT"/>
    <property type="match status" value="1"/>
</dbReference>
<evidence type="ECO:0000256" key="10">
    <source>
        <dbReference type="ARBA" id="ARBA00022777"/>
    </source>
</evidence>
<evidence type="ECO:0000256" key="15">
    <source>
        <dbReference type="PROSITE-ProRule" id="PRU00110"/>
    </source>
</evidence>
<dbReference type="Gene3D" id="3.40.50.2300">
    <property type="match status" value="1"/>
</dbReference>
<dbReference type="Gene3D" id="1.10.287.130">
    <property type="match status" value="1"/>
</dbReference>
<evidence type="ECO:0000256" key="7">
    <source>
        <dbReference type="ARBA" id="ARBA00022679"/>
    </source>
</evidence>
<dbReference type="Pfam" id="PF02518">
    <property type="entry name" value="HATPase_c"/>
    <property type="match status" value="1"/>
</dbReference>
<evidence type="ECO:0000259" key="22">
    <source>
        <dbReference type="PROSITE" id="PS50894"/>
    </source>
</evidence>
<comment type="catalytic activity">
    <reaction evidence="1">
        <text>ATP + protein L-histidine = ADP + protein N-phospho-L-histidine.</text>
        <dbReference type="EC" id="2.7.13.3"/>
    </reaction>
</comment>
<dbReference type="InterPro" id="IPR036641">
    <property type="entry name" value="HPT_dom_sf"/>
</dbReference>
<dbReference type="FunFam" id="3.30.565.10:FF:000010">
    <property type="entry name" value="Sensor histidine kinase RcsC"/>
    <property type="match status" value="1"/>
</dbReference>
<keyword evidence="4" id="KW-1003">Cell membrane</keyword>
<dbReference type="InterPro" id="IPR003660">
    <property type="entry name" value="HAMP_dom"/>
</dbReference>
<sequence>MRTSKLSIRLLWYITPLVILPLLFLGGFTLTNVTSSTQQQAKLIVSRFVEQQQQKMFNYIEIYQSTTKLLSTSPVLSDFLNSANLERMEKTKRLGALMDVFASYSEAYPDIISINLLSPDGASSAFYSSNLGESPNLYPFAKQIQQSNLRQHQFMVASSAGTQLYFVQQVYSVDYELKQPRQQGYIVVQVSPSLISTSILEAPYDNTLNLLMSIDGEVLFSSNTNLIGHYLSASEVEEISNIADSGQLDSMKISSIDNIERMTYSAQLSGGYFYISTIPKSLLYRSGKTISLITALIVILSVVTLPILIFIVVRNLLLNPIELLGEASHRVGDGDLMVALPEHNSDEVGVLFKDFNHMIGQIRTFQRELEDYKEHLEEKVEDRTKALEQTNSKLEIAIIEAEQANQLKSRFLANMSHEIRTPLTAIMGFTEQLIQHPDSPAAKQHLDTILRNSKHLLELINNILDLSKIEAEKLDVEESEVLLMPLVNDIESIIEPMTNEKLLSFSTEFILPLPNKLYTDVTRLKQILLNIATNAVKFTEYGGVHLKVEFKPDTEKFIFSIKDTGIGMSESELQRAFRPFEQADTTTTRRFGGTGLGLCISKNLAQLLGGDVHVQSQQGSGSLFSVEVAGNFHARPYQWLNALERTQQVDQDKAQIAAGKTLDAKVLVAEDNPDNQELIRLLLSNWGIVPDIANNGAEAVEMALVEDYQLILMDMQMPVMGGEEATQMLRHAAYDGPIIALTANVMKHDIDNHVEAGCDATLGKPIDKERLGELLIQYLEIQNDKASSWDALLQTEKFLQISRNYIEKLPGQLTELQQLYDLHEWESLRALAHSIKGSAGCFGFMNIHEAAGELEASLRNVQSGDLHYHLLKLTEAIRYTLSMDKTASNGN</sequence>
<keyword evidence="17" id="KW-0175">Coiled coil</keyword>
<dbReference type="InterPro" id="IPR036890">
    <property type="entry name" value="HATPase_C_sf"/>
</dbReference>
<dbReference type="Pfam" id="PF00512">
    <property type="entry name" value="HisKA"/>
    <property type="match status" value="1"/>
</dbReference>
<evidence type="ECO:0000256" key="9">
    <source>
        <dbReference type="ARBA" id="ARBA00022741"/>
    </source>
</evidence>
<dbReference type="PANTHER" id="PTHR43047">
    <property type="entry name" value="TWO-COMPONENT HISTIDINE PROTEIN KINASE"/>
    <property type="match status" value="1"/>
</dbReference>
<dbReference type="CDD" id="cd17546">
    <property type="entry name" value="REC_hyHK_CKI1_RcsC-like"/>
    <property type="match status" value="1"/>
</dbReference>
<evidence type="ECO:0000256" key="12">
    <source>
        <dbReference type="ARBA" id="ARBA00022989"/>
    </source>
</evidence>
<feature type="transmembrane region" description="Helical" evidence="18">
    <location>
        <begin position="12"/>
        <end position="33"/>
    </location>
</feature>
<keyword evidence="12 18" id="KW-1133">Transmembrane helix</keyword>
<dbReference type="PANTHER" id="PTHR43047:SF72">
    <property type="entry name" value="OSMOSENSING HISTIDINE PROTEIN KINASE SLN1"/>
    <property type="match status" value="1"/>
</dbReference>
<dbReference type="Pfam" id="PF01627">
    <property type="entry name" value="Hpt"/>
    <property type="match status" value="1"/>
</dbReference>
<dbReference type="AlphaFoldDB" id="A0A2A5JQG9"/>
<feature type="domain" description="Histidine kinase" evidence="19">
    <location>
        <begin position="414"/>
        <end position="632"/>
    </location>
</feature>
<evidence type="ECO:0000256" key="11">
    <source>
        <dbReference type="ARBA" id="ARBA00022840"/>
    </source>
</evidence>
<evidence type="ECO:0000256" key="16">
    <source>
        <dbReference type="PROSITE-ProRule" id="PRU00169"/>
    </source>
</evidence>
<keyword evidence="8 18" id="KW-0812">Transmembrane</keyword>
<evidence type="ECO:0000256" key="18">
    <source>
        <dbReference type="SAM" id="Phobius"/>
    </source>
</evidence>
<dbReference type="RefSeq" id="WP_099642253.1">
    <property type="nucleotide sequence ID" value="NZ_NKHF01000052.1"/>
</dbReference>